<reference evidence="17 18" key="1">
    <citation type="submission" date="2019-06" db="EMBL/GenBank/DDBJ databases">
        <title>Genomic Encyclopedia of Type Strains, Phase IV (KMG-V): Genome sequencing to study the core and pangenomes of soil and plant-associated prokaryotes.</title>
        <authorList>
            <person name="Whitman W."/>
        </authorList>
    </citation>
    <scope>NUCLEOTIDE SEQUENCE [LARGE SCALE GENOMIC DNA]</scope>
    <source>
        <strain evidence="17 18">BR 11880</strain>
    </source>
</reference>
<evidence type="ECO:0000256" key="2">
    <source>
        <dbReference type="ARBA" id="ARBA00022448"/>
    </source>
</evidence>
<dbReference type="Pfam" id="PF07715">
    <property type="entry name" value="Plug"/>
    <property type="match status" value="1"/>
</dbReference>
<keyword evidence="8" id="KW-0406">Ion transport</keyword>
<evidence type="ECO:0000313" key="17">
    <source>
        <dbReference type="EMBL" id="TWB10493.1"/>
    </source>
</evidence>
<name>A0A560EM91_9PROT</name>
<evidence type="ECO:0000259" key="15">
    <source>
        <dbReference type="Pfam" id="PF00593"/>
    </source>
</evidence>
<evidence type="ECO:0000256" key="8">
    <source>
        <dbReference type="ARBA" id="ARBA00023065"/>
    </source>
</evidence>
<evidence type="ECO:0000256" key="7">
    <source>
        <dbReference type="ARBA" id="ARBA00023004"/>
    </source>
</evidence>
<accession>A0A560EM91</accession>
<gene>
    <name evidence="17" type="ORF">FBZ89_13417</name>
</gene>
<dbReference type="EMBL" id="VITN01000034">
    <property type="protein sequence ID" value="TWB10493.1"/>
    <property type="molecule type" value="Genomic_DNA"/>
</dbReference>
<evidence type="ECO:0000256" key="10">
    <source>
        <dbReference type="ARBA" id="ARBA00023136"/>
    </source>
</evidence>
<dbReference type="OrthoDB" id="7277632at2"/>
<comment type="similarity">
    <text evidence="12 13">Belongs to the TonB-dependent receptor family.</text>
</comment>
<dbReference type="GO" id="GO:0009279">
    <property type="term" value="C:cell outer membrane"/>
    <property type="evidence" value="ECO:0007669"/>
    <property type="project" value="UniProtKB-SubCell"/>
</dbReference>
<evidence type="ECO:0000256" key="4">
    <source>
        <dbReference type="ARBA" id="ARBA00022496"/>
    </source>
</evidence>
<keyword evidence="10 12" id="KW-0472">Membrane</keyword>
<keyword evidence="6 14" id="KW-0732">Signal</keyword>
<evidence type="ECO:0000256" key="11">
    <source>
        <dbReference type="ARBA" id="ARBA00023237"/>
    </source>
</evidence>
<dbReference type="InterPro" id="IPR037066">
    <property type="entry name" value="Plug_dom_sf"/>
</dbReference>
<evidence type="ECO:0000256" key="1">
    <source>
        <dbReference type="ARBA" id="ARBA00004571"/>
    </source>
</evidence>
<dbReference type="Gene3D" id="2.40.170.20">
    <property type="entry name" value="TonB-dependent receptor, beta-barrel domain"/>
    <property type="match status" value="1"/>
</dbReference>
<dbReference type="PANTHER" id="PTHR32552">
    <property type="entry name" value="FERRICHROME IRON RECEPTOR-RELATED"/>
    <property type="match status" value="1"/>
</dbReference>
<evidence type="ECO:0000256" key="6">
    <source>
        <dbReference type="ARBA" id="ARBA00022729"/>
    </source>
</evidence>
<feature type="domain" description="TonB-dependent receptor-like beta-barrel" evidence="15">
    <location>
        <begin position="316"/>
        <end position="786"/>
    </location>
</feature>
<evidence type="ECO:0000256" key="12">
    <source>
        <dbReference type="PROSITE-ProRule" id="PRU01360"/>
    </source>
</evidence>
<keyword evidence="9 13" id="KW-0798">TonB box</keyword>
<evidence type="ECO:0000256" key="9">
    <source>
        <dbReference type="ARBA" id="ARBA00023077"/>
    </source>
</evidence>
<keyword evidence="3 12" id="KW-1134">Transmembrane beta strand</keyword>
<comment type="subcellular location">
    <subcellularLocation>
        <location evidence="1 12">Cell outer membrane</location>
        <topology evidence="1 12">Multi-pass membrane protein</topology>
    </subcellularLocation>
</comment>
<evidence type="ECO:0000256" key="3">
    <source>
        <dbReference type="ARBA" id="ARBA00022452"/>
    </source>
</evidence>
<dbReference type="Proteomes" id="UP000319859">
    <property type="component" value="Unassembled WGS sequence"/>
</dbReference>
<comment type="caution">
    <text evidence="17">The sequence shown here is derived from an EMBL/GenBank/DDBJ whole genome shotgun (WGS) entry which is preliminary data.</text>
</comment>
<dbReference type="GO" id="GO:0015344">
    <property type="term" value="F:siderophore uptake transmembrane transporter activity"/>
    <property type="evidence" value="ECO:0007669"/>
    <property type="project" value="TreeGrafter"/>
</dbReference>
<evidence type="ECO:0000256" key="14">
    <source>
        <dbReference type="SAM" id="SignalP"/>
    </source>
</evidence>
<keyword evidence="4" id="KW-0410">Iron transport</keyword>
<keyword evidence="5 12" id="KW-0812">Transmembrane</keyword>
<evidence type="ECO:0000256" key="5">
    <source>
        <dbReference type="ARBA" id="ARBA00022692"/>
    </source>
</evidence>
<organism evidence="17 18">
    <name type="scientific">Nitrospirillum amazonense</name>
    <dbReference type="NCBI Taxonomy" id="28077"/>
    <lineage>
        <taxon>Bacteria</taxon>
        <taxon>Pseudomonadati</taxon>
        <taxon>Pseudomonadota</taxon>
        <taxon>Alphaproteobacteria</taxon>
        <taxon>Rhodospirillales</taxon>
        <taxon>Azospirillaceae</taxon>
        <taxon>Nitrospirillum</taxon>
    </lineage>
</organism>
<dbReference type="RefSeq" id="WP_145754297.1">
    <property type="nucleotide sequence ID" value="NZ_VITN01000034.1"/>
</dbReference>
<feature type="signal peptide" evidence="14">
    <location>
        <begin position="1"/>
        <end position="27"/>
    </location>
</feature>
<dbReference type="InterPro" id="IPR039426">
    <property type="entry name" value="TonB-dep_rcpt-like"/>
</dbReference>
<dbReference type="Gene3D" id="2.170.130.10">
    <property type="entry name" value="TonB-dependent receptor, plug domain"/>
    <property type="match status" value="1"/>
</dbReference>
<evidence type="ECO:0000313" key="18">
    <source>
        <dbReference type="Proteomes" id="UP000319859"/>
    </source>
</evidence>
<sequence>MKRRLARALMLGAAFTATPVLFTAALAAEDPATSPAQQGLDFDEIVITGTALPQSKFNTSVSVSTLNPDQIAQSAPSSAADILRNIPGFRAEASGGEGNANIAVRGLPVASGGAKFLQLQEDGLPIMQFGDIAFGTADTYLRADYNVARVEAIRGGSASTFASNAPGGVINFVSDTGEKEGGAIGLTRGLDYNETRADFAYGGPIAPGWRFHVGGYYHTGEGPRSVGYDDAMNGGQVKANVTHDMEKGFIRLDFKYLNDRSPVYLPVPLAISGSGSNPHISSLPGFDALSGAFQSPYFRKDLTLDANGNRLTTNIGDGYHPVSTAFGGQAQFEVAPGWTLDDKFRVADNTGDFVGPYPQEVDRASVLATEIGGTGATLQYASGPNAGQTVGAASVGGNGLASRIALFNVKLNDLGTYSNDLKVTKTLDTLPLGKGAISFGYYKARQNIDMDWHWNTYLETVNGKDGVLLNVLNSSGKAVTSNGLVAYGAPYWGNCCSRSYDMHYDIDAPYAAVNWAWDKLTVDASLRYDYGHASGSYAGPTGTTSLDVNQDGVLQVPELTVPVVNQSAASPVNYDWHYISYSVGANYAIDPDLALFVRYSEGGRANADRLAFGSINPDGSTAYQNAVNKVKQAEGGVKWRSDIGLSVFLTGFYANTEEANQDVTSLTQRFISRVYDAEGAELEASYRYGAFQLDAGVTYTHSRITKDEITPSDVGNVPQRQADFVYQITPSYSGNDYSVGVNIIGTTDSYADTTNKLVMPGYAQVNLFATYNLTNDIVWSFSANNLFNTLGLTEVDGTTDAVPSNGILLARSINGRTFKTGVKYSF</sequence>
<keyword evidence="2 12" id="KW-0813">Transport</keyword>
<dbReference type="PROSITE" id="PS52016">
    <property type="entry name" value="TONB_DEPENDENT_REC_3"/>
    <property type="match status" value="1"/>
</dbReference>
<evidence type="ECO:0000259" key="16">
    <source>
        <dbReference type="Pfam" id="PF07715"/>
    </source>
</evidence>
<dbReference type="PANTHER" id="PTHR32552:SF89">
    <property type="entry name" value="CATECHOLATE SIDEROPHORE RECEPTOR FIU"/>
    <property type="match status" value="1"/>
</dbReference>
<dbReference type="InterPro" id="IPR012910">
    <property type="entry name" value="Plug_dom"/>
</dbReference>
<keyword evidence="11 12" id="KW-0998">Cell outer membrane</keyword>
<dbReference type="AlphaFoldDB" id="A0A560EM91"/>
<feature type="chain" id="PRO_5022042896" evidence="14">
    <location>
        <begin position="28"/>
        <end position="826"/>
    </location>
</feature>
<dbReference type="InterPro" id="IPR000531">
    <property type="entry name" value="Beta-barrel_TonB"/>
</dbReference>
<keyword evidence="17" id="KW-0675">Receptor</keyword>
<protein>
    <submittedName>
        <fullName evidence="17">Outer membrane receptor protein involved in Fe transport</fullName>
    </submittedName>
</protein>
<proteinExistence type="inferred from homology"/>
<dbReference type="Pfam" id="PF00593">
    <property type="entry name" value="TonB_dep_Rec_b-barrel"/>
    <property type="match status" value="1"/>
</dbReference>
<dbReference type="SUPFAM" id="SSF56935">
    <property type="entry name" value="Porins"/>
    <property type="match status" value="1"/>
</dbReference>
<dbReference type="InterPro" id="IPR036942">
    <property type="entry name" value="Beta-barrel_TonB_sf"/>
</dbReference>
<keyword evidence="7" id="KW-0408">Iron</keyword>
<feature type="domain" description="TonB-dependent receptor plug" evidence="16">
    <location>
        <begin position="56"/>
        <end position="169"/>
    </location>
</feature>
<evidence type="ECO:0000256" key="13">
    <source>
        <dbReference type="RuleBase" id="RU003357"/>
    </source>
</evidence>